<name>A0A6M3K120_9ZZZZ</name>
<sequence>MVDHSWEPELTYGDTMNVGILNTVTATEVTIGTEGIISDIASGSMVPIVVNQYYEAPVVIGDMTTRQSQVNLLAKAQRESGYAIAKQMDTSIAALFASLNTVRGTDGTSLTDDLLIASVEEMDEDDVPTDNRVWIFDPSSKADLLKLDKFVRLDYIRTPVVANGQFGDIYGSPIFITNNLAAATTGSYGCYLHKEAIAFIGQENNKVDRVPQPLKHQVTINTTALWGVKEMRDTWGVPIYTRLA</sequence>
<dbReference type="AlphaFoldDB" id="A0A6M3K120"/>
<dbReference type="EMBL" id="MT142136">
    <property type="protein sequence ID" value="QJA75032.1"/>
    <property type="molecule type" value="Genomic_DNA"/>
</dbReference>
<evidence type="ECO:0000313" key="1">
    <source>
        <dbReference type="EMBL" id="QJA75032.1"/>
    </source>
</evidence>
<proteinExistence type="predicted"/>
<protein>
    <submittedName>
        <fullName evidence="1">Putative capsid protein</fullName>
    </submittedName>
</protein>
<reference evidence="1" key="1">
    <citation type="submission" date="2020-03" db="EMBL/GenBank/DDBJ databases">
        <title>The deep terrestrial virosphere.</title>
        <authorList>
            <person name="Holmfeldt K."/>
            <person name="Nilsson E."/>
            <person name="Simone D."/>
            <person name="Lopez-Fernandez M."/>
            <person name="Wu X."/>
            <person name="de Brujin I."/>
            <person name="Lundin D."/>
            <person name="Andersson A."/>
            <person name="Bertilsson S."/>
            <person name="Dopson M."/>
        </authorList>
    </citation>
    <scope>NUCLEOTIDE SEQUENCE</scope>
    <source>
        <strain evidence="1">MM415A01881</strain>
    </source>
</reference>
<organism evidence="1">
    <name type="scientific">viral metagenome</name>
    <dbReference type="NCBI Taxonomy" id="1070528"/>
    <lineage>
        <taxon>unclassified sequences</taxon>
        <taxon>metagenomes</taxon>
        <taxon>organismal metagenomes</taxon>
    </lineage>
</organism>
<accession>A0A6M3K120</accession>
<gene>
    <name evidence="1" type="ORF">MM415A01881_0008</name>
</gene>